<evidence type="ECO:0000259" key="10">
    <source>
        <dbReference type="Pfam" id="PF02777"/>
    </source>
</evidence>
<feature type="domain" description="Manganese/iron superoxide dismutase N-terminal" evidence="9">
    <location>
        <begin position="49"/>
        <end position="132"/>
    </location>
</feature>
<dbReference type="Pfam" id="PF02777">
    <property type="entry name" value="Sod_Fe_C"/>
    <property type="match status" value="1"/>
</dbReference>
<gene>
    <name evidence="11" type="ORF">LX59_02285</name>
</gene>
<dbReference type="Gene3D" id="1.10.287.990">
    <property type="entry name" value="Fe,Mn superoxide dismutase (SOD) domain"/>
    <property type="match status" value="1"/>
</dbReference>
<comment type="catalytic activity">
    <reaction evidence="6 8">
        <text>2 superoxide + 2 H(+) = H2O2 + O2</text>
        <dbReference type="Rhea" id="RHEA:20696"/>
        <dbReference type="ChEBI" id="CHEBI:15378"/>
        <dbReference type="ChEBI" id="CHEBI:15379"/>
        <dbReference type="ChEBI" id="CHEBI:16240"/>
        <dbReference type="ChEBI" id="CHEBI:18421"/>
        <dbReference type="EC" id="1.15.1.1"/>
    </reaction>
</comment>
<evidence type="ECO:0000256" key="6">
    <source>
        <dbReference type="ARBA" id="ARBA00049204"/>
    </source>
</evidence>
<dbReference type="PIRSF" id="PIRSF000349">
    <property type="entry name" value="SODismutase"/>
    <property type="match status" value="1"/>
</dbReference>
<feature type="binding site" evidence="7">
    <location>
        <position position="125"/>
    </location>
    <ligand>
        <name>Mn(2+)</name>
        <dbReference type="ChEBI" id="CHEBI:29035"/>
    </ligand>
</feature>
<dbReference type="Gene3D" id="3.55.40.20">
    <property type="entry name" value="Iron/manganese superoxide dismutase, C-terminal domain"/>
    <property type="match status" value="1"/>
</dbReference>
<organism evidence="11 12">
    <name type="scientific">Azomonas agilis</name>
    <dbReference type="NCBI Taxonomy" id="116849"/>
    <lineage>
        <taxon>Bacteria</taxon>
        <taxon>Pseudomonadati</taxon>
        <taxon>Pseudomonadota</taxon>
        <taxon>Gammaproteobacteria</taxon>
        <taxon>Pseudomonadales</taxon>
        <taxon>Pseudomonadaceae</taxon>
        <taxon>Azomonas</taxon>
    </lineage>
</organism>
<dbReference type="InterPro" id="IPR019831">
    <property type="entry name" value="Mn/Fe_SOD_N"/>
</dbReference>
<dbReference type="Proteomes" id="UP000319627">
    <property type="component" value="Unassembled WGS sequence"/>
</dbReference>
<keyword evidence="2 7" id="KW-0479">Metal-binding</keyword>
<evidence type="ECO:0000313" key="12">
    <source>
        <dbReference type="Proteomes" id="UP000319627"/>
    </source>
</evidence>
<dbReference type="SUPFAM" id="SSF46609">
    <property type="entry name" value="Fe,Mn superoxide dismutase (SOD), N-terminal domain"/>
    <property type="match status" value="1"/>
</dbReference>
<dbReference type="InterPro" id="IPR019832">
    <property type="entry name" value="Mn/Fe_SOD_C"/>
</dbReference>
<feature type="binding site" evidence="7">
    <location>
        <position position="73"/>
    </location>
    <ligand>
        <name>Mn(2+)</name>
        <dbReference type="ChEBI" id="CHEBI:29035"/>
    </ligand>
</feature>
<accession>A0A562I1R6</accession>
<dbReference type="InterPro" id="IPR006311">
    <property type="entry name" value="TAT_signal"/>
</dbReference>
<comment type="similarity">
    <text evidence="1 8">Belongs to the iron/manganese superoxide dismutase family.</text>
</comment>
<name>A0A562I1R6_9GAMM</name>
<dbReference type="Pfam" id="PF00081">
    <property type="entry name" value="Sod_Fe_N"/>
    <property type="match status" value="1"/>
</dbReference>
<evidence type="ECO:0000256" key="3">
    <source>
        <dbReference type="ARBA" id="ARBA00022729"/>
    </source>
</evidence>
<protein>
    <recommendedName>
        <fullName evidence="8">Superoxide dismutase</fullName>
        <ecNumber evidence="8">1.15.1.1</ecNumber>
    </recommendedName>
</protein>
<dbReference type="NCBIfam" id="TIGR01409">
    <property type="entry name" value="TAT_signal_seq"/>
    <property type="match status" value="1"/>
</dbReference>
<dbReference type="SUPFAM" id="SSF54719">
    <property type="entry name" value="Fe,Mn superoxide dismutase (SOD), C-terminal domain"/>
    <property type="match status" value="1"/>
</dbReference>
<feature type="binding site" evidence="7">
    <location>
        <position position="207"/>
    </location>
    <ligand>
        <name>Mn(2+)</name>
        <dbReference type="ChEBI" id="CHEBI:29035"/>
    </ligand>
</feature>
<dbReference type="RefSeq" id="WP_144571985.1">
    <property type="nucleotide sequence ID" value="NZ_VLKG01000008.1"/>
</dbReference>
<dbReference type="InterPro" id="IPR019546">
    <property type="entry name" value="TAT_signal_bac_arc"/>
</dbReference>
<keyword evidence="12" id="KW-1185">Reference proteome</keyword>
<dbReference type="PANTHER" id="PTHR42769">
    <property type="entry name" value="SUPEROXIDE DISMUTASE"/>
    <property type="match status" value="1"/>
</dbReference>
<evidence type="ECO:0000259" key="9">
    <source>
        <dbReference type="Pfam" id="PF00081"/>
    </source>
</evidence>
<dbReference type="PROSITE" id="PS00088">
    <property type="entry name" value="SOD_MN"/>
    <property type="match status" value="1"/>
</dbReference>
<evidence type="ECO:0000256" key="2">
    <source>
        <dbReference type="ARBA" id="ARBA00022723"/>
    </source>
</evidence>
<dbReference type="GO" id="GO:0004784">
    <property type="term" value="F:superoxide dismutase activity"/>
    <property type="evidence" value="ECO:0007669"/>
    <property type="project" value="UniProtKB-EC"/>
</dbReference>
<evidence type="ECO:0000256" key="8">
    <source>
        <dbReference type="RuleBase" id="RU000414"/>
    </source>
</evidence>
<reference evidence="11 12" key="1">
    <citation type="submission" date="2019-07" db="EMBL/GenBank/DDBJ databases">
        <title>Genomic Encyclopedia of Type Strains, Phase I: the one thousand microbial genomes (KMG-I) project.</title>
        <authorList>
            <person name="Kyrpides N."/>
        </authorList>
    </citation>
    <scope>NUCLEOTIDE SEQUENCE [LARGE SCALE GENOMIC DNA]</scope>
    <source>
        <strain evidence="11 12">DSM 375</strain>
    </source>
</reference>
<evidence type="ECO:0000256" key="7">
    <source>
        <dbReference type="PIRSR" id="PIRSR000349-1"/>
    </source>
</evidence>
<dbReference type="InterPro" id="IPR036314">
    <property type="entry name" value="SOD_C_sf"/>
</dbReference>
<comment type="caution">
    <text evidence="11">The sequence shown here is derived from an EMBL/GenBank/DDBJ whole genome shotgun (WGS) entry which is preliminary data.</text>
</comment>
<feature type="domain" description="Manganese/iron superoxide dismutase C-terminal" evidence="10">
    <location>
        <begin position="142"/>
        <end position="239"/>
    </location>
</feature>
<dbReference type="OrthoDB" id="9803125at2"/>
<dbReference type="EC" id="1.15.1.1" evidence="8"/>
<feature type="binding site" evidence="7">
    <location>
        <position position="211"/>
    </location>
    <ligand>
        <name>Mn(2+)</name>
        <dbReference type="ChEBI" id="CHEBI:29035"/>
    </ligand>
</feature>
<dbReference type="InterPro" id="IPR019833">
    <property type="entry name" value="Mn/Fe_SOD_BS"/>
</dbReference>
<sequence length="243" mass="26487">MNPTIIEDSSMRLDRRDFLLAAGTTAAALALSSLPQLASAAETTQAAPYSLPPLPYADNALAPVLSSETLGYHYGKHHKSYVDNLNRLVQGTDWAGQSLEQIIQGTAGHADKAALFNNAAQIWNHNFYWNSLTPKGGGTPPAALKARIEESFGSVEACKQALAKAANTQFGSGWAWLVLDGKQLKVVSTSNAELPLTANLKPLLTIDVWEHAYYIDYRNRRADYSTALLDKLINWEFALQNLG</sequence>
<keyword evidence="5" id="KW-0408">Iron</keyword>
<dbReference type="AlphaFoldDB" id="A0A562I1R6"/>
<evidence type="ECO:0000313" key="11">
    <source>
        <dbReference type="EMBL" id="TWH64615.1"/>
    </source>
</evidence>
<dbReference type="InterPro" id="IPR036324">
    <property type="entry name" value="Mn/Fe_SOD_N_sf"/>
</dbReference>
<dbReference type="GO" id="GO:0046872">
    <property type="term" value="F:metal ion binding"/>
    <property type="evidence" value="ECO:0007669"/>
    <property type="project" value="UniProtKB-KW"/>
</dbReference>
<dbReference type="EMBL" id="VLKG01000008">
    <property type="protein sequence ID" value="TWH64615.1"/>
    <property type="molecule type" value="Genomic_DNA"/>
</dbReference>
<evidence type="ECO:0000256" key="5">
    <source>
        <dbReference type="ARBA" id="ARBA00023004"/>
    </source>
</evidence>
<keyword evidence="4 8" id="KW-0560">Oxidoreductase</keyword>
<dbReference type="FunFam" id="1.10.287.990:FF:000002">
    <property type="entry name" value="Superoxide dismutase"/>
    <property type="match status" value="1"/>
</dbReference>
<evidence type="ECO:0000256" key="4">
    <source>
        <dbReference type="ARBA" id="ARBA00023002"/>
    </source>
</evidence>
<dbReference type="PANTHER" id="PTHR42769:SF3">
    <property type="entry name" value="SUPEROXIDE DISMUTASE [FE] 2, CHLOROPLASTIC"/>
    <property type="match status" value="1"/>
</dbReference>
<comment type="function">
    <text evidence="8">Destroys radicals which are normally produced within the cells and which are toxic to biological systems.</text>
</comment>
<evidence type="ECO:0000256" key="1">
    <source>
        <dbReference type="ARBA" id="ARBA00008714"/>
    </source>
</evidence>
<proteinExistence type="inferred from homology"/>
<dbReference type="InterPro" id="IPR001189">
    <property type="entry name" value="Mn/Fe_SOD"/>
</dbReference>
<keyword evidence="3" id="KW-0732">Signal</keyword>
<dbReference type="PROSITE" id="PS51318">
    <property type="entry name" value="TAT"/>
    <property type="match status" value="1"/>
</dbReference>
<dbReference type="PRINTS" id="PR01703">
    <property type="entry name" value="MNSODISMTASE"/>
</dbReference>